<keyword evidence="3" id="KW-0274">FAD</keyword>
<keyword evidence="8" id="KW-0732">Signal</keyword>
<feature type="signal peptide" evidence="8">
    <location>
        <begin position="1"/>
        <end position="15"/>
    </location>
</feature>
<evidence type="ECO:0000256" key="4">
    <source>
        <dbReference type="ARBA" id="ARBA00023002"/>
    </source>
</evidence>
<evidence type="ECO:0000256" key="5">
    <source>
        <dbReference type="ARBA" id="ARBA00023157"/>
    </source>
</evidence>
<evidence type="ECO:0000313" key="11">
    <source>
        <dbReference type="Proteomes" id="UP001363151"/>
    </source>
</evidence>
<feature type="region of interest" description="Disordered" evidence="7">
    <location>
        <begin position="201"/>
        <end position="225"/>
    </location>
</feature>
<keyword evidence="4" id="KW-0560">Oxidoreductase</keyword>
<comment type="similarity">
    <text evidence="1">Belongs to the class-II pyridine nucleotide-disulfide oxidoreductase family.</text>
</comment>
<keyword evidence="11" id="KW-1185">Reference proteome</keyword>
<proteinExistence type="inferred from homology"/>
<dbReference type="Gene3D" id="3.50.50.60">
    <property type="entry name" value="FAD/NAD(P)-binding domain"/>
    <property type="match status" value="2"/>
</dbReference>
<dbReference type="Pfam" id="PF00085">
    <property type="entry name" value="Thioredoxin"/>
    <property type="match status" value="1"/>
</dbReference>
<evidence type="ECO:0000259" key="9">
    <source>
        <dbReference type="PROSITE" id="PS51352"/>
    </source>
</evidence>
<sequence>MRRLLALSCLGLAAARPTVRELKNLAEFDKLLAHHAENTGLPVVVDFYSDSCGPCRMIAPVFKKLAAEYKDRAVFAKVNVAHARDVSAKAQIRSMPTFHFYADGRKKNEFSGAGEMQLRQATDQIVASAASANAKLARGALLAFYEARDASKSEADVDKILRKCGSLAKAGGDCVGGAAKELAKKLEAKFGAAPKLVSRFDKKASDDAPPPRGRAKKAPSADKATTEELLAELAKRADAGDDVAAVGAEAMQNYLDEIAAEEDDDEDEDEEDDEALPLYRPQSNFAERVVIVGGGPGGLGAAVYAARAGLMPIVVAPPGGGQLLGKGVTIENYPGVLGDTGPGIVTKMQQHAAESGAVFYPHAVTRVDLRRRPFVVETPEANISAHTLIVATGADSRWLGVEGESEFKGGGVSSCATCDGFLYRDRDVAVIGGGDTAMEDALVLARTSAKVTVVHRRDAFRASKAMATRVLEHPKIEVRWNATVASFSGTHEELEMEDGVKDIATLTRVHLTSTASGEASALDVAAAFVAIGHDPNTKLFADQLVVKPSGYLELAGSKFATELSVPGVFAAGDVADPVYRQAITSAGSGAMAALDAERYLSEHGIGDDSEQFNDDLMAELMADFQNGSADDGAHNAYDDASSENILKYANAKADL</sequence>
<evidence type="ECO:0000313" key="10">
    <source>
        <dbReference type="EMBL" id="KAK7241482.1"/>
    </source>
</evidence>
<dbReference type="SUPFAM" id="SSF52833">
    <property type="entry name" value="Thioredoxin-like"/>
    <property type="match status" value="1"/>
</dbReference>
<reference evidence="10 11" key="1">
    <citation type="submission" date="2024-03" db="EMBL/GenBank/DDBJ databases">
        <title>Aureococcus anophagefferens CCMP1851 and Kratosvirus quantuckense: Draft genome of a second virus-susceptible host strain in the model system.</title>
        <authorList>
            <person name="Chase E."/>
            <person name="Truchon A.R."/>
            <person name="Schepens W."/>
            <person name="Wilhelm S.W."/>
        </authorList>
    </citation>
    <scope>NUCLEOTIDE SEQUENCE [LARGE SCALE GENOMIC DNA]</scope>
    <source>
        <strain evidence="10 11">CCMP1851</strain>
    </source>
</reference>
<evidence type="ECO:0000256" key="7">
    <source>
        <dbReference type="SAM" id="MobiDB-lite"/>
    </source>
</evidence>
<feature type="domain" description="Thioredoxin" evidence="9">
    <location>
        <begin position="4"/>
        <end position="127"/>
    </location>
</feature>
<dbReference type="Gene3D" id="3.40.30.10">
    <property type="entry name" value="Glutaredoxin"/>
    <property type="match status" value="1"/>
</dbReference>
<dbReference type="InterPro" id="IPR008255">
    <property type="entry name" value="Pyr_nucl-diS_OxRdtase_2_AS"/>
</dbReference>
<dbReference type="InterPro" id="IPR036188">
    <property type="entry name" value="FAD/NAD-bd_sf"/>
</dbReference>
<dbReference type="PRINTS" id="PR00469">
    <property type="entry name" value="PNDRDTASEII"/>
</dbReference>
<dbReference type="InterPro" id="IPR036249">
    <property type="entry name" value="Thioredoxin-like_sf"/>
</dbReference>
<dbReference type="Proteomes" id="UP001363151">
    <property type="component" value="Unassembled WGS sequence"/>
</dbReference>
<comment type="caution">
    <text evidence="10">The sequence shown here is derived from an EMBL/GenBank/DDBJ whole genome shotgun (WGS) entry which is preliminary data.</text>
</comment>
<name>A0ABR1FZ09_AURAN</name>
<keyword evidence="2" id="KW-0285">Flavoprotein</keyword>
<dbReference type="PANTHER" id="PTHR48105">
    <property type="entry name" value="THIOREDOXIN REDUCTASE 1-RELATED-RELATED"/>
    <property type="match status" value="1"/>
</dbReference>
<protein>
    <submittedName>
        <fullName evidence="10">Thioredoxin-disulfide reductase</fullName>
    </submittedName>
</protein>
<feature type="chain" id="PRO_5047207046" evidence="8">
    <location>
        <begin position="16"/>
        <end position="655"/>
    </location>
</feature>
<dbReference type="EMBL" id="JBBJCI010000201">
    <property type="protein sequence ID" value="KAK7241482.1"/>
    <property type="molecule type" value="Genomic_DNA"/>
</dbReference>
<keyword evidence="5" id="KW-1015">Disulfide bond</keyword>
<dbReference type="PROSITE" id="PS51352">
    <property type="entry name" value="THIOREDOXIN_2"/>
    <property type="match status" value="1"/>
</dbReference>
<evidence type="ECO:0000256" key="3">
    <source>
        <dbReference type="ARBA" id="ARBA00022827"/>
    </source>
</evidence>
<dbReference type="PRINTS" id="PR00368">
    <property type="entry name" value="FADPNR"/>
</dbReference>
<accession>A0ABR1FZ09</accession>
<evidence type="ECO:0000256" key="6">
    <source>
        <dbReference type="ARBA" id="ARBA00023284"/>
    </source>
</evidence>
<dbReference type="InterPro" id="IPR023753">
    <property type="entry name" value="FAD/NAD-binding_dom"/>
</dbReference>
<dbReference type="InterPro" id="IPR050097">
    <property type="entry name" value="Ferredoxin-NADP_redctase_2"/>
</dbReference>
<evidence type="ECO:0000256" key="2">
    <source>
        <dbReference type="ARBA" id="ARBA00022630"/>
    </source>
</evidence>
<dbReference type="PROSITE" id="PS00573">
    <property type="entry name" value="PYRIDINE_REDOX_2"/>
    <property type="match status" value="1"/>
</dbReference>
<evidence type="ECO:0000256" key="8">
    <source>
        <dbReference type="SAM" id="SignalP"/>
    </source>
</evidence>
<gene>
    <name evidence="10" type="ORF">SO694_00058133</name>
</gene>
<keyword evidence="6" id="KW-0676">Redox-active center</keyword>
<dbReference type="Pfam" id="PF07992">
    <property type="entry name" value="Pyr_redox_2"/>
    <property type="match status" value="1"/>
</dbReference>
<dbReference type="SUPFAM" id="SSF51905">
    <property type="entry name" value="FAD/NAD(P)-binding domain"/>
    <property type="match status" value="1"/>
</dbReference>
<dbReference type="CDD" id="cd02947">
    <property type="entry name" value="TRX_family"/>
    <property type="match status" value="1"/>
</dbReference>
<evidence type="ECO:0000256" key="1">
    <source>
        <dbReference type="ARBA" id="ARBA00009333"/>
    </source>
</evidence>
<organism evidence="10 11">
    <name type="scientific">Aureococcus anophagefferens</name>
    <name type="common">Harmful bloom alga</name>
    <dbReference type="NCBI Taxonomy" id="44056"/>
    <lineage>
        <taxon>Eukaryota</taxon>
        <taxon>Sar</taxon>
        <taxon>Stramenopiles</taxon>
        <taxon>Ochrophyta</taxon>
        <taxon>Pelagophyceae</taxon>
        <taxon>Pelagomonadales</taxon>
        <taxon>Pelagomonadaceae</taxon>
        <taxon>Aureococcus</taxon>
    </lineage>
</organism>
<dbReference type="InterPro" id="IPR013766">
    <property type="entry name" value="Thioredoxin_domain"/>
</dbReference>